<accession>A0A3L6LCH9</accession>
<comment type="caution">
    <text evidence="2">The sequence shown here is derived from an EMBL/GenBank/DDBJ whole genome shotgun (WGS) entry which is preliminary data.</text>
</comment>
<dbReference type="EMBL" id="QSBY01000001">
    <property type="protein sequence ID" value="RHW74269.1"/>
    <property type="molecule type" value="Genomic_DNA"/>
</dbReference>
<gene>
    <name evidence="2" type="ORF">DPX39_010022200</name>
</gene>
<sequence length="117" mass="13876">MRTRKGQKKKKQIKSNQNGEKVVREHFGKFAADDLFIFPLRQGRKKKLGSRMKWNGMLEVSDFIFSFKTTTTTTTKQLSKTNEQTKSEICSNKYKSVYKQKKKRKKWKAVKRNPQKL</sequence>
<proteinExistence type="predicted"/>
<dbReference type="Proteomes" id="UP000266743">
    <property type="component" value="Chromosome 1"/>
</dbReference>
<evidence type="ECO:0000313" key="2">
    <source>
        <dbReference type="EMBL" id="RHW74269.1"/>
    </source>
</evidence>
<feature type="compositionally biased region" description="Basic residues" evidence="1">
    <location>
        <begin position="1"/>
        <end position="13"/>
    </location>
</feature>
<name>A0A3L6LCH9_9TRYP</name>
<reference evidence="2" key="1">
    <citation type="submission" date="2018-09" db="EMBL/GenBank/DDBJ databases">
        <title>whole genome sequence of T. equiperdum IVM-t1 strain.</title>
        <authorList>
            <person name="Suganuma K."/>
        </authorList>
    </citation>
    <scope>NUCLEOTIDE SEQUENCE [LARGE SCALE GENOMIC DNA]</scope>
    <source>
        <strain evidence="2">IVM-t1</strain>
    </source>
</reference>
<protein>
    <submittedName>
        <fullName evidence="2">Uncharacterized protein</fullName>
    </submittedName>
</protein>
<organism evidence="2">
    <name type="scientific">Trypanosoma brucei equiperdum</name>
    <dbReference type="NCBI Taxonomy" id="630700"/>
    <lineage>
        <taxon>Eukaryota</taxon>
        <taxon>Discoba</taxon>
        <taxon>Euglenozoa</taxon>
        <taxon>Kinetoplastea</taxon>
        <taxon>Metakinetoplastina</taxon>
        <taxon>Trypanosomatida</taxon>
        <taxon>Trypanosomatidae</taxon>
        <taxon>Trypanosoma</taxon>
    </lineage>
</organism>
<evidence type="ECO:0000256" key="1">
    <source>
        <dbReference type="SAM" id="MobiDB-lite"/>
    </source>
</evidence>
<dbReference type="AlphaFoldDB" id="A0A3L6LCH9"/>
<feature type="region of interest" description="Disordered" evidence="1">
    <location>
        <begin position="1"/>
        <end position="21"/>
    </location>
</feature>